<feature type="domain" description="DUF2383" evidence="1">
    <location>
        <begin position="9"/>
        <end position="117"/>
    </location>
</feature>
<sequence>MNTESNKKAIDGLNELIEKNYDAEKGYKEAVTDVENHELKDFFTKSVQQRYEFGHELKTEIQKLGGTVEKGTSITGDLHRVWINLKALVLGKDVEAVVNECERGETAAIEDYEKILKMEEMPMESKTVIHKHLQLIRSSLDHLEELKKRFATG</sequence>
<keyword evidence="3" id="KW-1185">Reference proteome</keyword>
<dbReference type="NCBIfam" id="TIGR02284">
    <property type="entry name" value="PA2169 family four-helix-bundle protein"/>
    <property type="match status" value="1"/>
</dbReference>
<dbReference type="InterPro" id="IPR012347">
    <property type="entry name" value="Ferritin-like"/>
</dbReference>
<dbReference type="InterPro" id="IPR016920">
    <property type="entry name" value="UCP029477"/>
</dbReference>
<accession>I4AF32</accession>
<dbReference type="OrthoDB" id="282393at2"/>
<evidence type="ECO:0000313" key="2">
    <source>
        <dbReference type="EMBL" id="AFM02567.1"/>
    </source>
</evidence>
<evidence type="ECO:0000313" key="3">
    <source>
        <dbReference type="Proteomes" id="UP000006054"/>
    </source>
</evidence>
<dbReference type="PIRSF" id="PIRSF029477">
    <property type="entry name" value="UCP029477"/>
    <property type="match status" value="1"/>
</dbReference>
<dbReference type="InterPro" id="IPR011971">
    <property type="entry name" value="CHP02284"/>
</dbReference>
<dbReference type="Gene3D" id="1.20.1260.10">
    <property type="match status" value="1"/>
</dbReference>
<dbReference type="InterPro" id="IPR019052">
    <property type="entry name" value="DUF2383"/>
</dbReference>
<dbReference type="EMBL" id="CP003345">
    <property type="protein sequence ID" value="AFM02567.1"/>
    <property type="molecule type" value="Genomic_DNA"/>
</dbReference>
<dbReference type="STRING" id="880071.Fleli_0056"/>
<reference evidence="3" key="1">
    <citation type="submission" date="2012-06" db="EMBL/GenBank/DDBJ databases">
        <title>The complete genome of Flexibacter litoralis DSM 6794.</title>
        <authorList>
            <person name="Lucas S."/>
            <person name="Copeland A."/>
            <person name="Lapidus A."/>
            <person name="Glavina del Rio T."/>
            <person name="Dalin E."/>
            <person name="Tice H."/>
            <person name="Bruce D."/>
            <person name="Goodwin L."/>
            <person name="Pitluck S."/>
            <person name="Peters L."/>
            <person name="Ovchinnikova G."/>
            <person name="Lu M."/>
            <person name="Kyrpides N."/>
            <person name="Mavromatis K."/>
            <person name="Ivanova N."/>
            <person name="Brettin T."/>
            <person name="Detter J.C."/>
            <person name="Han C."/>
            <person name="Larimer F."/>
            <person name="Land M."/>
            <person name="Hauser L."/>
            <person name="Markowitz V."/>
            <person name="Cheng J.-F."/>
            <person name="Hugenholtz P."/>
            <person name="Woyke T."/>
            <person name="Wu D."/>
            <person name="Spring S."/>
            <person name="Lang E."/>
            <person name="Kopitz M."/>
            <person name="Brambilla E."/>
            <person name="Klenk H.-P."/>
            <person name="Eisen J.A."/>
        </authorList>
    </citation>
    <scope>NUCLEOTIDE SEQUENCE [LARGE SCALE GENOMIC DNA]</scope>
    <source>
        <strain evidence="3">ATCC 23117 / DSM 6794 / NBRC 15988 / NCIMB 1366 / Sio-4</strain>
    </source>
</reference>
<dbReference type="RefSeq" id="WP_014796036.1">
    <property type="nucleotide sequence ID" value="NC_018018.1"/>
</dbReference>
<dbReference type="SUPFAM" id="SSF47240">
    <property type="entry name" value="Ferritin-like"/>
    <property type="match status" value="1"/>
</dbReference>
<evidence type="ECO:0000259" key="1">
    <source>
        <dbReference type="Pfam" id="PF09537"/>
    </source>
</evidence>
<dbReference type="eggNOG" id="COG1633">
    <property type="taxonomic scope" value="Bacteria"/>
</dbReference>
<organism evidence="2 3">
    <name type="scientific">Bernardetia litoralis (strain ATCC 23117 / DSM 6794 / NBRC 15988 / NCIMB 1366 / Fx l1 / Sio-4)</name>
    <name type="common">Flexibacter litoralis</name>
    <dbReference type="NCBI Taxonomy" id="880071"/>
    <lineage>
        <taxon>Bacteria</taxon>
        <taxon>Pseudomonadati</taxon>
        <taxon>Bacteroidota</taxon>
        <taxon>Cytophagia</taxon>
        <taxon>Cytophagales</taxon>
        <taxon>Bernardetiaceae</taxon>
        <taxon>Bernardetia</taxon>
    </lineage>
</organism>
<dbReference type="AlphaFoldDB" id="I4AF32"/>
<dbReference type="Pfam" id="PF09537">
    <property type="entry name" value="DUF2383"/>
    <property type="match status" value="1"/>
</dbReference>
<dbReference type="InterPro" id="IPR009078">
    <property type="entry name" value="Ferritin-like_SF"/>
</dbReference>
<dbReference type="Proteomes" id="UP000006054">
    <property type="component" value="Chromosome"/>
</dbReference>
<dbReference type="HOGENOM" id="CLU_114531_1_0_10"/>
<name>I4AF32_BERLS</name>
<dbReference type="KEGG" id="fli:Fleli_0056"/>
<protein>
    <recommendedName>
        <fullName evidence="1">DUF2383 domain-containing protein</fullName>
    </recommendedName>
</protein>
<gene>
    <name evidence="2" type="ordered locus">Fleli_0056</name>
</gene>
<dbReference type="PATRIC" id="fig|880071.3.peg.59"/>
<proteinExistence type="predicted"/>